<dbReference type="AlphaFoldDB" id="A0A2I0W2Y1"/>
<sequence>MASEKDGSWVDGGSAANNSFGQTFKYLMATQFLSRLIPFIFNTWIVRHLTEADYALYAVKFHLLTTCILFLSREGFRRACMRIDIQCDGMMDANAARLLKIAWLTIPLGILFTSALCSFFFWIEKLSFQNAISDPNALAILINGFACILELLGEPLYILSQNLLLLKLRLMVETVATIARCMMTCTLMFRSTGMEMAIIFAVSQVSYGACLALGYWIYFLSFGIISSSFLFPFRLVFSPFEESSYTTFAKVASGDSPQKMMLLANSLTEALKLVSLIGLAAIAFGPSYSYCLIRLLYGKKWSDGQASTVLSCYCFYIISLAVNGTSESFLHAVANESQLIQSNLSLFLFSGIYILLNIIFVRSAGAFGLIAANSINMILRITYSALFIRRYFKGSSFSFLKSLPSGWIVLLLSGAVTLASEKLVLDRENFWHSFLIHLSIGLLCFCISAIVMYGLPSSMPLFF</sequence>
<dbReference type="InterPro" id="IPR007594">
    <property type="entry name" value="RFT1"/>
</dbReference>
<evidence type="ECO:0000313" key="10">
    <source>
        <dbReference type="EMBL" id="PKU70013.1"/>
    </source>
</evidence>
<comment type="similarity">
    <text evidence="3 9">Belongs to the RFT1 family.</text>
</comment>
<dbReference type="EMBL" id="KZ502964">
    <property type="protein sequence ID" value="PKU70013.1"/>
    <property type="molecule type" value="Genomic_DNA"/>
</dbReference>
<proteinExistence type="inferred from homology"/>
<comment type="caution">
    <text evidence="9">Lacks conserved residue(s) required for the propagation of feature annotation.</text>
</comment>
<evidence type="ECO:0000256" key="8">
    <source>
        <dbReference type="ARBA" id="ARBA00045912"/>
    </source>
</evidence>
<organism evidence="10 11">
    <name type="scientific">Dendrobium catenatum</name>
    <dbReference type="NCBI Taxonomy" id="906689"/>
    <lineage>
        <taxon>Eukaryota</taxon>
        <taxon>Viridiplantae</taxon>
        <taxon>Streptophyta</taxon>
        <taxon>Embryophyta</taxon>
        <taxon>Tracheophyta</taxon>
        <taxon>Spermatophyta</taxon>
        <taxon>Magnoliopsida</taxon>
        <taxon>Liliopsida</taxon>
        <taxon>Asparagales</taxon>
        <taxon>Orchidaceae</taxon>
        <taxon>Epidendroideae</taxon>
        <taxon>Malaxideae</taxon>
        <taxon>Dendrobiinae</taxon>
        <taxon>Dendrobium</taxon>
    </lineage>
</organism>
<feature type="transmembrane region" description="Helical" evidence="9">
    <location>
        <begin position="101"/>
        <end position="123"/>
    </location>
</feature>
<keyword evidence="5" id="KW-0256">Endoplasmic reticulum</keyword>
<dbReference type="Proteomes" id="UP000233837">
    <property type="component" value="Unassembled WGS sequence"/>
</dbReference>
<feature type="transmembrane region" description="Helical" evidence="9">
    <location>
        <begin position="399"/>
        <end position="419"/>
    </location>
</feature>
<dbReference type="GO" id="GO:0006488">
    <property type="term" value="P:dolichol-linked oligosaccharide biosynthetic process"/>
    <property type="evidence" value="ECO:0007669"/>
    <property type="project" value="InterPro"/>
</dbReference>
<evidence type="ECO:0000256" key="3">
    <source>
        <dbReference type="ARBA" id="ARBA00010288"/>
    </source>
</evidence>
<evidence type="ECO:0000256" key="1">
    <source>
        <dbReference type="ARBA" id="ARBA00004477"/>
    </source>
</evidence>
<comment type="subcellular location">
    <subcellularLocation>
        <location evidence="1 9">Endoplasmic reticulum membrane</location>
        <topology evidence="1 9">Multi-pass membrane protein</topology>
    </subcellularLocation>
</comment>
<dbReference type="STRING" id="906689.A0A2I0W2Y1"/>
<feature type="transmembrane region" description="Helical" evidence="9">
    <location>
        <begin position="342"/>
        <end position="360"/>
    </location>
</feature>
<feature type="transmembrane region" description="Helical" evidence="9">
    <location>
        <begin position="431"/>
        <end position="455"/>
    </location>
</feature>
<feature type="transmembrane region" description="Helical" evidence="9">
    <location>
        <begin position="308"/>
        <end position="330"/>
    </location>
</feature>
<feature type="transmembrane region" description="Helical" evidence="9">
    <location>
        <begin position="366"/>
        <end position="387"/>
    </location>
</feature>
<dbReference type="PANTHER" id="PTHR13117">
    <property type="entry name" value="ENDOPLASMIC RETICULUM MULTISPAN TRANSMEMBRANE PROTEIN-RELATED"/>
    <property type="match status" value="1"/>
</dbReference>
<feature type="transmembrane region" description="Helical" evidence="9">
    <location>
        <begin position="138"/>
        <end position="160"/>
    </location>
</feature>
<accession>A0A2I0W2Y1</accession>
<evidence type="ECO:0000256" key="2">
    <source>
        <dbReference type="ARBA" id="ARBA00004922"/>
    </source>
</evidence>
<evidence type="ECO:0000256" key="4">
    <source>
        <dbReference type="ARBA" id="ARBA00022692"/>
    </source>
</evidence>
<feature type="transmembrane region" description="Helical" evidence="9">
    <location>
        <begin position="54"/>
        <end position="72"/>
    </location>
</feature>
<dbReference type="Pfam" id="PF04506">
    <property type="entry name" value="Rft-1"/>
    <property type="match status" value="2"/>
</dbReference>
<protein>
    <recommendedName>
        <fullName evidence="9">Protein RFT1 homolog</fullName>
    </recommendedName>
</protein>
<gene>
    <name evidence="10" type="ORF">MA16_Dca022258</name>
</gene>
<evidence type="ECO:0000256" key="6">
    <source>
        <dbReference type="ARBA" id="ARBA00022989"/>
    </source>
</evidence>
<comment type="pathway">
    <text evidence="2">Protein modification; protein glycosylation.</text>
</comment>
<reference evidence="10 11" key="2">
    <citation type="journal article" date="2017" name="Nature">
        <title>The Apostasia genome and the evolution of orchids.</title>
        <authorList>
            <person name="Zhang G.Q."/>
            <person name="Liu K.W."/>
            <person name="Li Z."/>
            <person name="Lohaus R."/>
            <person name="Hsiao Y.Y."/>
            <person name="Niu S.C."/>
            <person name="Wang J.Y."/>
            <person name="Lin Y.C."/>
            <person name="Xu Q."/>
            <person name="Chen L.J."/>
            <person name="Yoshida K."/>
            <person name="Fujiwara S."/>
            <person name="Wang Z.W."/>
            <person name="Zhang Y.Q."/>
            <person name="Mitsuda N."/>
            <person name="Wang M."/>
            <person name="Liu G.H."/>
            <person name="Pecoraro L."/>
            <person name="Huang H.X."/>
            <person name="Xiao X.J."/>
            <person name="Lin M."/>
            <person name="Wu X.Y."/>
            <person name="Wu W.L."/>
            <person name="Chen Y.Y."/>
            <person name="Chang S.B."/>
            <person name="Sakamoto S."/>
            <person name="Ohme-Takagi M."/>
            <person name="Yagi M."/>
            <person name="Zeng S.J."/>
            <person name="Shen C.Y."/>
            <person name="Yeh C.M."/>
            <person name="Luo Y.B."/>
            <person name="Tsai W.C."/>
            <person name="Van de Peer Y."/>
            <person name="Liu Z.J."/>
        </authorList>
    </citation>
    <scope>NUCLEOTIDE SEQUENCE [LARGE SCALE GENOMIC DNA]</scope>
    <source>
        <tissue evidence="10">The whole plant</tissue>
    </source>
</reference>
<comment type="function">
    <text evidence="8 9">Intramembrane glycolipid transporter that operates in the biosynthetic pathway of dolichol-linked oligosaccharides, the glycan precursors employed in protein asparagine (N)-glycosylation. The sequential addition of sugars to dolichol pyrophosphate produces dolichol-linked oligosaccharides containing fourteen sugars, including two GlcNAcs, nine mannoses and three glucoses. Once assembled, the oligosaccharide is transferred from the lipid to nascent proteins by oligosaccharyltransferases. The assembly of dolichol-linked oligosaccharides begins on the cytosolic side of the endoplasmic reticulum membrane and finishes in its lumen. RFT1 could mediate the translocation of the cytosolically oriented intermediate DolPP-GlcNAc2Man5, produced by ALG11, into the ER lumen where dolichol-linked oligosaccharides assembly continues. However, the intramembrane lipid transporter activity could not be confirmed in vitro.</text>
</comment>
<dbReference type="GO" id="GO:0034203">
    <property type="term" value="P:glycolipid translocation"/>
    <property type="evidence" value="ECO:0007669"/>
    <property type="project" value="TreeGrafter"/>
</dbReference>
<feature type="transmembrane region" description="Helical" evidence="9">
    <location>
        <begin position="270"/>
        <end position="288"/>
    </location>
</feature>
<keyword evidence="6 9" id="KW-1133">Transmembrane helix</keyword>
<evidence type="ECO:0000256" key="7">
    <source>
        <dbReference type="ARBA" id="ARBA00023136"/>
    </source>
</evidence>
<name>A0A2I0W2Y1_9ASPA</name>
<evidence type="ECO:0000313" key="11">
    <source>
        <dbReference type="Proteomes" id="UP000233837"/>
    </source>
</evidence>
<dbReference type="PANTHER" id="PTHR13117:SF5">
    <property type="entry name" value="PROTEIN RFT1 HOMOLOG"/>
    <property type="match status" value="1"/>
</dbReference>
<keyword evidence="7 9" id="KW-0472">Membrane</keyword>
<evidence type="ECO:0000256" key="5">
    <source>
        <dbReference type="ARBA" id="ARBA00022824"/>
    </source>
</evidence>
<reference evidence="10 11" key="1">
    <citation type="journal article" date="2016" name="Sci. Rep.">
        <title>The Dendrobium catenatum Lindl. genome sequence provides insights into polysaccharide synthase, floral development and adaptive evolution.</title>
        <authorList>
            <person name="Zhang G.Q."/>
            <person name="Xu Q."/>
            <person name="Bian C."/>
            <person name="Tsai W.C."/>
            <person name="Yeh C.M."/>
            <person name="Liu K.W."/>
            <person name="Yoshida K."/>
            <person name="Zhang L.S."/>
            <person name="Chang S.B."/>
            <person name="Chen F."/>
            <person name="Shi Y."/>
            <person name="Su Y.Y."/>
            <person name="Zhang Y.Q."/>
            <person name="Chen L.J."/>
            <person name="Yin Y."/>
            <person name="Lin M."/>
            <person name="Huang H."/>
            <person name="Deng H."/>
            <person name="Wang Z.W."/>
            <person name="Zhu S.L."/>
            <person name="Zhao X."/>
            <person name="Deng C."/>
            <person name="Niu S.C."/>
            <person name="Huang J."/>
            <person name="Wang M."/>
            <person name="Liu G.H."/>
            <person name="Yang H.J."/>
            <person name="Xiao X.J."/>
            <person name="Hsiao Y.Y."/>
            <person name="Wu W.L."/>
            <person name="Chen Y.Y."/>
            <person name="Mitsuda N."/>
            <person name="Ohme-Takagi M."/>
            <person name="Luo Y.B."/>
            <person name="Van de Peer Y."/>
            <person name="Liu Z.J."/>
        </authorList>
    </citation>
    <scope>NUCLEOTIDE SEQUENCE [LARGE SCALE GENOMIC DNA]</scope>
    <source>
        <tissue evidence="10">The whole plant</tissue>
    </source>
</reference>
<dbReference type="GO" id="GO:0005789">
    <property type="term" value="C:endoplasmic reticulum membrane"/>
    <property type="evidence" value="ECO:0007669"/>
    <property type="project" value="UniProtKB-SubCell"/>
</dbReference>
<evidence type="ECO:0000256" key="9">
    <source>
        <dbReference type="RuleBase" id="RU365067"/>
    </source>
</evidence>
<keyword evidence="11" id="KW-1185">Reference proteome</keyword>
<keyword evidence="4 9" id="KW-0812">Transmembrane</keyword>